<evidence type="ECO:0000256" key="1">
    <source>
        <dbReference type="ARBA" id="ARBA00022491"/>
    </source>
</evidence>
<name>A0A223HX50_THETR</name>
<organism evidence="6 7">
    <name type="scientific">Thermoanaerobacterium thermosaccharolyticum</name>
    <name type="common">Clostridium thermosaccharolyticum</name>
    <dbReference type="NCBI Taxonomy" id="1517"/>
    <lineage>
        <taxon>Bacteria</taxon>
        <taxon>Bacillati</taxon>
        <taxon>Bacillota</taxon>
        <taxon>Clostridia</taxon>
        <taxon>Thermoanaerobacterales</taxon>
        <taxon>Thermoanaerobacteraceae</taxon>
        <taxon>Thermoanaerobacterium</taxon>
    </lineage>
</organism>
<evidence type="ECO:0000256" key="4">
    <source>
        <dbReference type="ARBA" id="ARBA00023163"/>
    </source>
</evidence>
<dbReference type="PANTHER" id="PTHR30146">
    <property type="entry name" value="LACI-RELATED TRANSCRIPTIONAL REPRESSOR"/>
    <property type="match status" value="1"/>
</dbReference>
<dbReference type="SUPFAM" id="SSF53822">
    <property type="entry name" value="Periplasmic binding protein-like I"/>
    <property type="match status" value="1"/>
</dbReference>
<evidence type="ECO:0000259" key="5">
    <source>
        <dbReference type="PROSITE" id="PS50932"/>
    </source>
</evidence>
<dbReference type="Gene3D" id="1.10.260.40">
    <property type="entry name" value="lambda repressor-like DNA-binding domains"/>
    <property type="match status" value="1"/>
</dbReference>
<dbReference type="CDD" id="cd06267">
    <property type="entry name" value="PBP1_LacI_sugar_binding-like"/>
    <property type="match status" value="1"/>
</dbReference>
<feature type="domain" description="HTH lacI-type" evidence="5">
    <location>
        <begin position="3"/>
        <end position="57"/>
    </location>
</feature>
<dbReference type="InterPro" id="IPR046335">
    <property type="entry name" value="LacI/GalR-like_sensor"/>
</dbReference>
<evidence type="ECO:0000256" key="3">
    <source>
        <dbReference type="ARBA" id="ARBA00023125"/>
    </source>
</evidence>
<dbReference type="PRINTS" id="PR00036">
    <property type="entry name" value="HTHLACI"/>
</dbReference>
<accession>A0A223HX50</accession>
<dbReference type="InterPro" id="IPR000843">
    <property type="entry name" value="HTH_LacI"/>
</dbReference>
<dbReference type="PROSITE" id="PS50932">
    <property type="entry name" value="HTH_LACI_2"/>
    <property type="match status" value="1"/>
</dbReference>
<dbReference type="EMBL" id="CP016893">
    <property type="protein sequence ID" value="AST57063.1"/>
    <property type="molecule type" value="Genomic_DNA"/>
</dbReference>
<keyword evidence="1" id="KW-0678">Repressor</keyword>
<protein>
    <submittedName>
        <fullName evidence="6">LacI family transcriptional regulator</fullName>
    </submittedName>
</protein>
<dbReference type="GO" id="GO:0003700">
    <property type="term" value="F:DNA-binding transcription factor activity"/>
    <property type="evidence" value="ECO:0007669"/>
    <property type="project" value="TreeGrafter"/>
</dbReference>
<dbReference type="SMART" id="SM00354">
    <property type="entry name" value="HTH_LACI"/>
    <property type="match status" value="1"/>
</dbReference>
<evidence type="ECO:0000313" key="6">
    <source>
        <dbReference type="EMBL" id="AST57063.1"/>
    </source>
</evidence>
<evidence type="ECO:0000256" key="2">
    <source>
        <dbReference type="ARBA" id="ARBA00023015"/>
    </source>
</evidence>
<dbReference type="PANTHER" id="PTHR30146:SF148">
    <property type="entry name" value="HTH-TYPE TRANSCRIPTIONAL REPRESSOR PURR-RELATED"/>
    <property type="match status" value="1"/>
</dbReference>
<dbReference type="RefSeq" id="WP_094397013.1">
    <property type="nucleotide sequence ID" value="NZ_CP016893.1"/>
</dbReference>
<keyword evidence="3" id="KW-0238">DNA-binding</keyword>
<dbReference type="Gene3D" id="3.40.50.2300">
    <property type="match status" value="2"/>
</dbReference>
<dbReference type="GO" id="GO:0000976">
    <property type="term" value="F:transcription cis-regulatory region binding"/>
    <property type="evidence" value="ECO:0007669"/>
    <property type="project" value="TreeGrafter"/>
</dbReference>
<dbReference type="Proteomes" id="UP000214975">
    <property type="component" value="Chromosome"/>
</dbReference>
<dbReference type="Pfam" id="PF13377">
    <property type="entry name" value="Peripla_BP_3"/>
    <property type="match status" value="1"/>
</dbReference>
<dbReference type="PROSITE" id="PS00356">
    <property type="entry name" value="HTH_LACI_1"/>
    <property type="match status" value="1"/>
</dbReference>
<dbReference type="InterPro" id="IPR028082">
    <property type="entry name" value="Peripla_BP_I"/>
</dbReference>
<gene>
    <name evidence="6" type="ORF">Thert_00937</name>
</gene>
<proteinExistence type="predicted"/>
<evidence type="ECO:0000313" key="7">
    <source>
        <dbReference type="Proteomes" id="UP000214975"/>
    </source>
</evidence>
<dbReference type="AlphaFoldDB" id="A0A223HX50"/>
<keyword evidence="2" id="KW-0805">Transcription regulation</keyword>
<dbReference type="InterPro" id="IPR010982">
    <property type="entry name" value="Lambda_DNA-bd_dom_sf"/>
</dbReference>
<sequence>MSVTIKDIAKLANVSHTTVSRALNDSPQIKEETKAKIKEIARKLNYVPNYNAKSLVLNKSYNIGLFFSTIFKGTSPSFFYETVRGVNSVIKKNYNLIIRGIDEYKDYSSIEKNRFDGIILTSQSESDNEFMYYVLRKNIPLVVLNREVNEKSVVNILSEEKTGAYNAVKYLIEKGHKDIAIIEGKEGFKSTIDRKDGFLKALIESKILINNDYIVSGEYDIESGYSAMNKLLKLPKIPTAVFCSNDDMAVGAIKAIYEKGLRVPNDISVIGFDDSEFCRYIIPALTTVRKPIKEVSQKGAEKLMNMLENNENDGERIYIPTILKIRDSVAELK</sequence>
<dbReference type="Pfam" id="PF00356">
    <property type="entry name" value="LacI"/>
    <property type="match status" value="1"/>
</dbReference>
<keyword evidence="4" id="KW-0804">Transcription</keyword>
<reference evidence="6 7" key="1">
    <citation type="submission" date="2016-08" db="EMBL/GenBank/DDBJ databases">
        <title>A novel genetic cassette of butanologenic Thermoanaerobacterium thermosaccharolyticum that directly convert cellulose to butanol.</title>
        <authorList>
            <person name="Li T."/>
            <person name="He J."/>
        </authorList>
    </citation>
    <scope>NUCLEOTIDE SEQUENCE [LARGE SCALE GENOMIC DNA]</scope>
    <source>
        <strain evidence="6 7">TG57</strain>
    </source>
</reference>
<dbReference type="CDD" id="cd01392">
    <property type="entry name" value="HTH_LacI"/>
    <property type="match status" value="1"/>
</dbReference>
<dbReference type="SUPFAM" id="SSF47413">
    <property type="entry name" value="lambda repressor-like DNA-binding domains"/>
    <property type="match status" value="1"/>
</dbReference>